<feature type="compositionally biased region" description="Basic and acidic residues" evidence="1">
    <location>
        <begin position="210"/>
        <end position="228"/>
    </location>
</feature>
<reference evidence="2" key="1">
    <citation type="submission" date="2021-05" db="EMBL/GenBank/DDBJ databases">
        <authorList>
            <person name="Alioto T."/>
            <person name="Alioto T."/>
            <person name="Gomez Garrido J."/>
        </authorList>
    </citation>
    <scope>NUCLEOTIDE SEQUENCE</scope>
</reference>
<organism evidence="2">
    <name type="scientific">Culex pipiens</name>
    <name type="common">House mosquito</name>
    <dbReference type="NCBI Taxonomy" id="7175"/>
    <lineage>
        <taxon>Eukaryota</taxon>
        <taxon>Metazoa</taxon>
        <taxon>Ecdysozoa</taxon>
        <taxon>Arthropoda</taxon>
        <taxon>Hexapoda</taxon>
        <taxon>Insecta</taxon>
        <taxon>Pterygota</taxon>
        <taxon>Neoptera</taxon>
        <taxon>Endopterygota</taxon>
        <taxon>Diptera</taxon>
        <taxon>Nematocera</taxon>
        <taxon>Culicoidea</taxon>
        <taxon>Culicidae</taxon>
        <taxon>Culicinae</taxon>
        <taxon>Culicini</taxon>
        <taxon>Culex</taxon>
        <taxon>Culex</taxon>
    </lineage>
</organism>
<feature type="region of interest" description="Disordered" evidence="1">
    <location>
        <begin position="203"/>
        <end position="228"/>
    </location>
</feature>
<name>A0A8D8BHM5_CULPI</name>
<evidence type="ECO:0000313" key="2">
    <source>
        <dbReference type="EMBL" id="CAG6475265.1"/>
    </source>
</evidence>
<protein>
    <submittedName>
        <fullName evidence="2">(northern house mosquito) hypothetical protein</fullName>
    </submittedName>
</protein>
<sequence length="421" mass="45317">MTLHVVATLVRRGHLLEVHDLVRPLVLVVVVATAMSPQAVRTAVEQARVVRAATATSPALAGAVMGRGPSGGNRRQRAVHDEDVVVASMMHGARLVRVCLRDFVAHLGVAGLVDLDRVIVGVVHVGVVVLHRQCVRVDQLVRRGQILPAAEPRPQARVGTPRTARAVGRVLGRLVVKVEPGRVLGAARVEAQRPDAILVGADSFTPQKHNHYDGTDDGRRKRDHDQRERPAELLGVNSAIQRQRALVLPGPAAQIARGQPVGRDRFLQKRWPRRWRHKLPVPVPERVNRIDDLHVVLDQWWGQVQLEVPRGWHGSGCHRFGASGRLQVAGGMGRLVVVVVVLDGCGGGDGPGAIGAVARTATAAAAVATVTVTGRRGQGQAEVIFGGGQLGQREHRSSGAGIVDWWEVQTNRDDDGLDEVP</sequence>
<dbReference type="EMBL" id="HBUE01076378">
    <property type="protein sequence ID" value="CAG6475260.1"/>
    <property type="molecule type" value="Transcribed_RNA"/>
</dbReference>
<evidence type="ECO:0000256" key="1">
    <source>
        <dbReference type="SAM" id="MobiDB-lite"/>
    </source>
</evidence>
<dbReference type="AlphaFoldDB" id="A0A8D8BHM5"/>
<dbReference type="EMBL" id="HBUE01076381">
    <property type="protein sequence ID" value="CAG6475265.1"/>
    <property type="molecule type" value="Transcribed_RNA"/>
</dbReference>
<accession>A0A8D8BHM5</accession>
<proteinExistence type="predicted"/>